<proteinExistence type="predicted"/>
<organism evidence="1">
    <name type="scientific">Anguilla anguilla</name>
    <name type="common">European freshwater eel</name>
    <name type="synonym">Muraena anguilla</name>
    <dbReference type="NCBI Taxonomy" id="7936"/>
    <lineage>
        <taxon>Eukaryota</taxon>
        <taxon>Metazoa</taxon>
        <taxon>Chordata</taxon>
        <taxon>Craniata</taxon>
        <taxon>Vertebrata</taxon>
        <taxon>Euteleostomi</taxon>
        <taxon>Actinopterygii</taxon>
        <taxon>Neopterygii</taxon>
        <taxon>Teleostei</taxon>
        <taxon>Anguilliformes</taxon>
        <taxon>Anguillidae</taxon>
        <taxon>Anguilla</taxon>
    </lineage>
</organism>
<dbReference type="EMBL" id="GBXM01088688">
    <property type="protein sequence ID" value="JAH19889.1"/>
    <property type="molecule type" value="Transcribed_RNA"/>
</dbReference>
<reference evidence="1" key="1">
    <citation type="submission" date="2014-11" db="EMBL/GenBank/DDBJ databases">
        <authorList>
            <person name="Amaro Gonzalez C."/>
        </authorList>
    </citation>
    <scope>NUCLEOTIDE SEQUENCE</scope>
</reference>
<reference evidence="1" key="2">
    <citation type="journal article" date="2015" name="Fish Shellfish Immunol.">
        <title>Early steps in the European eel (Anguilla anguilla)-Vibrio vulnificus interaction in the gills: Role of the RtxA13 toxin.</title>
        <authorList>
            <person name="Callol A."/>
            <person name="Pajuelo D."/>
            <person name="Ebbesson L."/>
            <person name="Teles M."/>
            <person name="MacKenzie S."/>
            <person name="Amaro C."/>
        </authorList>
    </citation>
    <scope>NUCLEOTIDE SEQUENCE</scope>
</reference>
<accession>A0A0E9QSU2</accession>
<sequence>MIVNESVREIVNQTEEPTAGYRLHRFIVIISCLTSQSLFPQITCKQ</sequence>
<dbReference type="AlphaFoldDB" id="A0A0E9QSU2"/>
<protein>
    <submittedName>
        <fullName evidence="1">Uncharacterized protein</fullName>
    </submittedName>
</protein>
<evidence type="ECO:0000313" key="1">
    <source>
        <dbReference type="EMBL" id="JAH19889.1"/>
    </source>
</evidence>
<name>A0A0E9QSU2_ANGAN</name>